<dbReference type="STRING" id="1123037.GCA_000425305_01127"/>
<dbReference type="PANTHER" id="PTHR12835">
    <property type="entry name" value="BIOTIN PROTEIN LIGASE"/>
    <property type="match status" value="1"/>
</dbReference>
<dbReference type="PANTHER" id="PTHR12835:SF5">
    <property type="entry name" value="BIOTIN--PROTEIN LIGASE"/>
    <property type="match status" value="1"/>
</dbReference>
<dbReference type="NCBIfam" id="TIGR00121">
    <property type="entry name" value="birA_ligase"/>
    <property type="match status" value="1"/>
</dbReference>
<feature type="domain" description="BPL/LPL catalytic" evidence="2">
    <location>
        <begin position="1"/>
        <end position="177"/>
    </location>
</feature>
<dbReference type="InterPro" id="IPR004143">
    <property type="entry name" value="BPL_LPL_catalytic"/>
</dbReference>
<evidence type="ECO:0000313" key="3">
    <source>
        <dbReference type="EMBL" id="TXE16175.1"/>
    </source>
</evidence>
<dbReference type="CDD" id="cd16442">
    <property type="entry name" value="BPL"/>
    <property type="match status" value="1"/>
</dbReference>
<dbReference type="GO" id="GO:0004077">
    <property type="term" value="F:biotin--[biotin carboxyl-carrier protein] ligase activity"/>
    <property type="evidence" value="ECO:0007669"/>
    <property type="project" value="UniProtKB-EC"/>
</dbReference>
<dbReference type="Pfam" id="PF03099">
    <property type="entry name" value="BPL_LplA_LipB"/>
    <property type="match status" value="1"/>
</dbReference>
<sequence length="243" mass="27334">MHIIKLNAIDSTSTFLRQLSGEKKLENYTVVVAESQSKGRGQMGTSWSSNPGENLMASVFVDVSFLAIHYSFWISMVTSLAISKTLKELYISNVKVKWPNDILADQKKISGILIENVIKNNRLQACIIGFGLNVNQGCFDNLPLATSMQMVSRKTYNLDAILKKVIDNLQIYMTQLKDGDFTNIKDLYEIELFRKEKPSTFEDAEGSLFSGFIKGVSKSGHLQVLIEDGVIKEFELKEVTLLY</sequence>
<dbReference type="OrthoDB" id="9807064at2"/>
<dbReference type="InterPro" id="IPR045864">
    <property type="entry name" value="aa-tRNA-synth_II/BPL/LPL"/>
</dbReference>
<evidence type="ECO:0000256" key="1">
    <source>
        <dbReference type="ARBA" id="ARBA00022598"/>
    </source>
</evidence>
<dbReference type="PROSITE" id="PS51733">
    <property type="entry name" value="BPL_LPL_CATALYTIC"/>
    <property type="match status" value="1"/>
</dbReference>
<dbReference type="SUPFAM" id="SSF55681">
    <property type="entry name" value="Class II aaRS and biotin synthetases"/>
    <property type="match status" value="1"/>
</dbReference>
<dbReference type="GO" id="GO:0005737">
    <property type="term" value="C:cytoplasm"/>
    <property type="evidence" value="ECO:0007669"/>
    <property type="project" value="TreeGrafter"/>
</dbReference>
<gene>
    <name evidence="3" type="ORF">ES692_13665</name>
</gene>
<evidence type="ECO:0000259" key="2">
    <source>
        <dbReference type="PROSITE" id="PS51733"/>
    </source>
</evidence>
<dbReference type="AlphaFoldDB" id="A0A5C7B6J7"/>
<dbReference type="Gene3D" id="3.30.930.10">
    <property type="entry name" value="Bira Bifunctional Protein, Domain 2"/>
    <property type="match status" value="1"/>
</dbReference>
<keyword evidence="1 3" id="KW-0436">Ligase</keyword>
<keyword evidence="4" id="KW-1185">Reference proteome</keyword>
<dbReference type="EC" id="6.3.4.15" evidence="3"/>
<dbReference type="InterPro" id="IPR004408">
    <property type="entry name" value="Biotin_CoA_COase_ligase"/>
</dbReference>
<evidence type="ECO:0000313" key="4">
    <source>
        <dbReference type="Proteomes" id="UP000321938"/>
    </source>
</evidence>
<dbReference type="RefSeq" id="WP_147231916.1">
    <property type="nucleotide sequence ID" value="NZ_VOSB01000020.1"/>
</dbReference>
<reference evidence="3 4" key="1">
    <citation type="submission" date="2019-08" db="EMBL/GenBank/DDBJ databases">
        <title>Genome of Psychroserpens burtonensis ACAM 167.</title>
        <authorList>
            <person name="Bowman J.P."/>
        </authorList>
    </citation>
    <scope>NUCLEOTIDE SEQUENCE [LARGE SCALE GENOMIC DNA]</scope>
    <source>
        <strain evidence="3 4">ACAM 167</strain>
    </source>
</reference>
<accession>A0A5C7B6J7</accession>
<organism evidence="3 4">
    <name type="scientific">Psychroserpens burtonensis</name>
    <dbReference type="NCBI Taxonomy" id="49278"/>
    <lineage>
        <taxon>Bacteria</taxon>
        <taxon>Pseudomonadati</taxon>
        <taxon>Bacteroidota</taxon>
        <taxon>Flavobacteriia</taxon>
        <taxon>Flavobacteriales</taxon>
        <taxon>Flavobacteriaceae</taxon>
        <taxon>Psychroserpens</taxon>
    </lineage>
</organism>
<dbReference type="Proteomes" id="UP000321938">
    <property type="component" value="Unassembled WGS sequence"/>
</dbReference>
<comment type="caution">
    <text evidence="3">The sequence shown here is derived from an EMBL/GenBank/DDBJ whole genome shotgun (WGS) entry which is preliminary data.</text>
</comment>
<dbReference type="EMBL" id="VOSB01000020">
    <property type="protein sequence ID" value="TXE16175.1"/>
    <property type="molecule type" value="Genomic_DNA"/>
</dbReference>
<proteinExistence type="predicted"/>
<name>A0A5C7B6J7_9FLAO</name>
<protein>
    <submittedName>
        <fullName evidence="3">Biotin--[acetyl-CoA-carboxylase] ligase</fullName>
        <ecNumber evidence="3">6.3.4.15</ecNumber>
    </submittedName>
</protein>